<dbReference type="InterPro" id="IPR027417">
    <property type="entry name" value="P-loop_NTPase"/>
</dbReference>
<dbReference type="PRINTS" id="PR00326">
    <property type="entry name" value="GTP1OBG"/>
</dbReference>
<dbReference type="InterPro" id="IPR032859">
    <property type="entry name" value="KH_dom-like"/>
</dbReference>
<evidence type="ECO:0000256" key="9">
    <source>
        <dbReference type="PROSITE-ProRule" id="PRU01049"/>
    </source>
</evidence>
<keyword evidence="6 8" id="KW-0342">GTP-binding</keyword>
<dbReference type="FunFam" id="3.30.300.20:FF:000004">
    <property type="entry name" value="GTPase Der"/>
    <property type="match status" value="1"/>
</dbReference>
<reference evidence="12 13" key="1">
    <citation type="submission" date="2016-07" db="EMBL/GenBank/DDBJ databases">
        <title>Comparative genomics of the Campylobacter concisus group.</title>
        <authorList>
            <person name="Miller W.G."/>
            <person name="Yee E."/>
            <person name="Chapman M.H."/>
            <person name="Huynh S."/>
            <person name="Bono J.L."/>
            <person name="On S.L.W."/>
            <person name="StLeger J."/>
            <person name="Foster G."/>
            <person name="Parker C.T."/>
        </authorList>
    </citation>
    <scope>NUCLEOTIDE SEQUENCE [LARGE SCALE GENOMIC DNA]</scope>
    <source>
        <strain evidence="12 13">ATCC 33238</strain>
    </source>
</reference>
<feature type="binding site" evidence="8">
    <location>
        <begin position="317"/>
        <end position="320"/>
    </location>
    <ligand>
        <name>GTP</name>
        <dbReference type="ChEBI" id="CHEBI:37565"/>
        <label>2</label>
    </ligand>
</feature>
<dbReference type="InterPro" id="IPR031166">
    <property type="entry name" value="G_ENGA"/>
</dbReference>
<evidence type="ECO:0000259" key="11">
    <source>
        <dbReference type="PROSITE" id="PS51712"/>
    </source>
</evidence>
<dbReference type="Pfam" id="PF01926">
    <property type="entry name" value="MMR_HSR1"/>
    <property type="match status" value="2"/>
</dbReference>
<keyword evidence="5 8" id="KW-0547">Nucleotide-binding</keyword>
<dbReference type="PIRSF" id="PIRSF006485">
    <property type="entry name" value="GTP-binding_EngA"/>
    <property type="match status" value="1"/>
</dbReference>
<dbReference type="NCBIfam" id="TIGR03594">
    <property type="entry name" value="GTPase_EngA"/>
    <property type="match status" value="1"/>
</dbReference>
<dbReference type="PROSITE" id="PS51712">
    <property type="entry name" value="G_ENGA"/>
    <property type="match status" value="1"/>
</dbReference>
<feature type="domain" description="EngA-type G" evidence="11">
    <location>
        <begin position="200"/>
        <end position="371"/>
    </location>
</feature>
<dbReference type="NCBIfam" id="TIGR00231">
    <property type="entry name" value="small_GTP"/>
    <property type="match status" value="2"/>
</dbReference>
<evidence type="ECO:0000256" key="8">
    <source>
        <dbReference type="HAMAP-Rule" id="MF_00195"/>
    </source>
</evidence>
<dbReference type="PANTHER" id="PTHR43834">
    <property type="entry name" value="GTPASE DER"/>
    <property type="match status" value="1"/>
</dbReference>
<evidence type="ECO:0000256" key="2">
    <source>
        <dbReference type="ARBA" id="ARBA00020953"/>
    </source>
</evidence>
<feature type="binding site" evidence="8">
    <location>
        <begin position="253"/>
        <end position="257"/>
    </location>
    <ligand>
        <name>GTP</name>
        <dbReference type="ChEBI" id="CHEBI:37565"/>
        <label>2</label>
    </ligand>
</feature>
<dbReference type="Proteomes" id="UP000502377">
    <property type="component" value="Chromosome"/>
</dbReference>
<name>A0A6G5QNJ2_CAMRE</name>
<feature type="binding site" evidence="8">
    <location>
        <begin position="116"/>
        <end position="119"/>
    </location>
    <ligand>
        <name>GTP</name>
        <dbReference type="ChEBI" id="CHEBI:37565"/>
        <label>1</label>
    </ligand>
</feature>
<dbReference type="InterPro" id="IPR006073">
    <property type="entry name" value="GTP-bd"/>
</dbReference>
<organism evidence="12 13">
    <name type="scientific">Campylobacter rectus</name>
    <name type="common">Wolinella recta</name>
    <dbReference type="NCBI Taxonomy" id="203"/>
    <lineage>
        <taxon>Bacteria</taxon>
        <taxon>Pseudomonadati</taxon>
        <taxon>Campylobacterota</taxon>
        <taxon>Epsilonproteobacteria</taxon>
        <taxon>Campylobacterales</taxon>
        <taxon>Campylobacteraceae</taxon>
        <taxon>Campylobacter</taxon>
    </lineage>
</organism>
<feature type="binding site" evidence="8">
    <location>
        <begin position="206"/>
        <end position="213"/>
    </location>
    <ligand>
        <name>GTP</name>
        <dbReference type="ChEBI" id="CHEBI:37565"/>
        <label>2</label>
    </ligand>
</feature>
<dbReference type="Pfam" id="PF14714">
    <property type="entry name" value="KH_dom-like"/>
    <property type="match status" value="1"/>
</dbReference>
<dbReference type="SUPFAM" id="SSF52540">
    <property type="entry name" value="P-loop containing nucleoside triphosphate hydrolases"/>
    <property type="match status" value="2"/>
</dbReference>
<comment type="similarity">
    <text evidence="1 8 9 10">Belongs to the TRAFAC class TrmE-Era-EngA-EngB-Septin-like GTPase superfamily. EngA (Der) GTPase family.</text>
</comment>
<evidence type="ECO:0000313" key="13">
    <source>
        <dbReference type="Proteomes" id="UP000502377"/>
    </source>
</evidence>
<dbReference type="CDD" id="cd01895">
    <property type="entry name" value="EngA2"/>
    <property type="match status" value="1"/>
</dbReference>
<feature type="binding site" evidence="8">
    <location>
        <begin position="55"/>
        <end position="59"/>
    </location>
    <ligand>
        <name>GTP</name>
        <dbReference type="ChEBI" id="CHEBI:37565"/>
        <label>1</label>
    </ligand>
</feature>
<accession>A0A6G5QNJ2</accession>
<evidence type="ECO:0000256" key="10">
    <source>
        <dbReference type="RuleBase" id="RU004481"/>
    </source>
</evidence>
<dbReference type="CDD" id="cd01894">
    <property type="entry name" value="EngA1"/>
    <property type="match status" value="1"/>
</dbReference>
<dbReference type="AlphaFoldDB" id="A0A6G5QNJ2"/>
<feature type="binding site" evidence="8">
    <location>
        <begin position="8"/>
        <end position="15"/>
    </location>
    <ligand>
        <name>GTP</name>
        <dbReference type="ChEBI" id="CHEBI:37565"/>
        <label>1</label>
    </ligand>
</feature>
<proteinExistence type="inferred from homology"/>
<dbReference type="GO" id="GO:0042254">
    <property type="term" value="P:ribosome biogenesis"/>
    <property type="evidence" value="ECO:0007669"/>
    <property type="project" value="UniProtKB-KW"/>
</dbReference>
<comment type="subunit">
    <text evidence="8">Associates with the 50S ribosomal subunit.</text>
</comment>
<dbReference type="HAMAP" id="MF_00195">
    <property type="entry name" value="GTPase_Der"/>
    <property type="match status" value="1"/>
</dbReference>
<evidence type="ECO:0000256" key="7">
    <source>
        <dbReference type="ARBA" id="ARBA00032345"/>
    </source>
</evidence>
<dbReference type="EMBL" id="CP012543">
    <property type="protein sequence ID" value="QCD47288.1"/>
    <property type="molecule type" value="Genomic_DNA"/>
</dbReference>
<dbReference type="KEGG" id="crx:CRECT_1654"/>
<keyword evidence="3 8" id="KW-0690">Ribosome biogenesis</keyword>
<evidence type="ECO:0000256" key="6">
    <source>
        <dbReference type="ARBA" id="ARBA00023134"/>
    </source>
</evidence>
<dbReference type="InterPro" id="IPR015946">
    <property type="entry name" value="KH_dom-like_a/b"/>
</dbReference>
<dbReference type="PANTHER" id="PTHR43834:SF6">
    <property type="entry name" value="GTPASE DER"/>
    <property type="match status" value="1"/>
</dbReference>
<evidence type="ECO:0000256" key="1">
    <source>
        <dbReference type="ARBA" id="ARBA00008279"/>
    </source>
</evidence>
<dbReference type="GO" id="GO:0043022">
    <property type="term" value="F:ribosome binding"/>
    <property type="evidence" value="ECO:0007669"/>
    <property type="project" value="TreeGrafter"/>
</dbReference>
<sequence>MQKIILVGKPNVGKSSLFNRLAGRRIAITSDVSGTTRDTNKTIIEIYDKSCVLIDSGGLDDSSELFKNVKAKTLAEARSSDAIIFMVDGKMMPSDEDKALYYALLKLNLPTALVINKIDSKKDELRSYEFVNFGAKTSFAISVSHNAGIDELADWIYKQLKDEIRPDTGEDLDEFLENFGDDGEVVREMSAREDYERKNIQVGIIGRVNVGKSSLLNALVKESRAVVSDVAGTTIDPVNETFVYEDRIFEFVDTAGIRKRGKIEGIERYALNRTESALELADIALLVLDSSEPLTELDERIAGLAAKFELGVIIVLNKWDKSEEDFDKFSREIRDKFKFLAYAPIISVSALGGKRVHKIYPLILEVYKNYTQKIQTARLNEAIEEAVKAHPIPREKGKSVKIYYAVQFGFAPPKIALVMNRPRALHFSYKRYLTNKLREKFELPGTPIVLIPKNRSGSDEENEGKSE</sequence>
<keyword evidence="4 10" id="KW-0677">Repeat</keyword>
<gene>
    <name evidence="12" type="primary">engA</name>
    <name evidence="8" type="synonym">der</name>
    <name evidence="12" type="ORF">CRECT_1654</name>
</gene>
<protein>
    <recommendedName>
        <fullName evidence="2 8">GTPase Der</fullName>
    </recommendedName>
    <alternativeName>
        <fullName evidence="7 8">GTP-binding protein EngA</fullName>
    </alternativeName>
</protein>
<evidence type="ECO:0000256" key="4">
    <source>
        <dbReference type="ARBA" id="ARBA00022737"/>
    </source>
</evidence>
<evidence type="ECO:0000256" key="5">
    <source>
        <dbReference type="ARBA" id="ARBA00022741"/>
    </source>
</evidence>
<evidence type="ECO:0000313" key="12">
    <source>
        <dbReference type="EMBL" id="QCD47288.1"/>
    </source>
</evidence>
<dbReference type="RefSeq" id="WP_002945822.1">
    <property type="nucleotide sequence ID" value="NZ_CP012543.1"/>
</dbReference>
<dbReference type="FunFam" id="3.40.50.300:FF:000494">
    <property type="entry name" value="tRNA modification GTPase MnmE"/>
    <property type="match status" value="1"/>
</dbReference>
<comment type="function">
    <text evidence="8 10">GTPase that plays an essential role in the late steps of ribosome biogenesis.</text>
</comment>
<dbReference type="GO" id="GO:0005525">
    <property type="term" value="F:GTP binding"/>
    <property type="evidence" value="ECO:0007669"/>
    <property type="project" value="UniProtKB-UniRule"/>
</dbReference>
<dbReference type="Gene3D" id="3.40.50.300">
    <property type="entry name" value="P-loop containing nucleotide triphosphate hydrolases"/>
    <property type="match status" value="2"/>
</dbReference>
<dbReference type="InterPro" id="IPR005225">
    <property type="entry name" value="Small_GTP-bd"/>
</dbReference>
<dbReference type="Gene3D" id="3.30.300.20">
    <property type="match status" value="1"/>
</dbReference>
<evidence type="ECO:0000256" key="3">
    <source>
        <dbReference type="ARBA" id="ARBA00022517"/>
    </source>
</evidence>
<dbReference type="InterPro" id="IPR016484">
    <property type="entry name" value="GTPase_Der"/>
</dbReference>